<reference evidence="2 3" key="1">
    <citation type="journal article" date="2019" name="Appl. Microbiol. Biotechnol.">
        <title>Differential efficiency of wild type rhizogenic strains for rol gene transformation of plants.</title>
        <authorList>
            <person name="Desmet S."/>
            <person name="De Keyser E."/>
            <person name="Van Vaerenbergh J."/>
            <person name="Baeyen S."/>
            <person name="Van Huylenbroeck J."/>
            <person name="Geelen D."/>
            <person name="Dhooghe E."/>
        </authorList>
    </citation>
    <scope>NUCLEOTIDE SEQUENCE [LARGE SCALE GENOMIC DNA]</scope>
    <source>
        <strain evidence="2 3">B 4.1</strain>
    </source>
</reference>
<dbReference type="EMBL" id="SGOB01000003">
    <property type="protein sequence ID" value="TRA88263.1"/>
    <property type="molecule type" value="Genomic_DNA"/>
</dbReference>
<dbReference type="AlphaFoldDB" id="A0AA95AHQ8"/>
<evidence type="ECO:0000313" key="2">
    <source>
        <dbReference type="EMBL" id="TRA88263.1"/>
    </source>
</evidence>
<comment type="caution">
    <text evidence="2">The sequence shown here is derived from an EMBL/GenBank/DDBJ whole genome shotgun (WGS) entry which is preliminary data.</text>
</comment>
<protein>
    <recommendedName>
        <fullName evidence="1">DUF4935 domain-containing protein</fullName>
    </recommendedName>
</protein>
<dbReference type="Proteomes" id="UP000320858">
    <property type="component" value="Unassembled WGS sequence"/>
</dbReference>
<evidence type="ECO:0000259" key="1">
    <source>
        <dbReference type="Pfam" id="PF16289"/>
    </source>
</evidence>
<name>A0AA95AHQ8_RHIRH</name>
<proteinExistence type="predicted"/>
<feature type="domain" description="DUF4935" evidence="1">
    <location>
        <begin position="5"/>
        <end position="183"/>
    </location>
</feature>
<accession>A0AA95AHQ8</accession>
<dbReference type="RefSeq" id="WP_142851330.1">
    <property type="nucleotide sequence ID" value="NZ_SGOB01000003.1"/>
</dbReference>
<evidence type="ECO:0000313" key="3">
    <source>
        <dbReference type="Proteomes" id="UP000320858"/>
    </source>
</evidence>
<gene>
    <name evidence="2" type="ORF">EXN24_17210</name>
</gene>
<dbReference type="Pfam" id="PF16289">
    <property type="entry name" value="PIN_12"/>
    <property type="match status" value="1"/>
</dbReference>
<organism evidence="2 3">
    <name type="scientific">Rhizobium rhizogenes</name>
    <name type="common">Agrobacterium rhizogenes</name>
    <dbReference type="NCBI Taxonomy" id="359"/>
    <lineage>
        <taxon>Bacteria</taxon>
        <taxon>Pseudomonadati</taxon>
        <taxon>Pseudomonadota</taxon>
        <taxon>Alphaproteobacteria</taxon>
        <taxon>Hyphomicrobiales</taxon>
        <taxon>Rhizobiaceae</taxon>
        <taxon>Rhizobium/Agrobacterium group</taxon>
        <taxon>Rhizobium</taxon>
    </lineage>
</organism>
<sequence length="345" mass="39222">MTTKILIDTCVWLDLAKDYRTIPVLTAIEDLVNADAIQLIVPETIPAEFARNKDRVMDDTKRGLTSHFKRVREAVNQFGEEDTKSAILKTLNEIDHKLAITGDMAQRTIETIETLFASAPIMAISDNAKLKAADRALAKVAPFHLAKNSVADAIHLEVYAEVMTADFDPETTFAFVTTNHRDFSQHNGDQRFPHADLVDLFPEGKSIYSLNIVDVIRSIDGDMLDEYEFEHNSHEQPRRLSEILEAEHTLFRQVWYNRHWGLRNGVESGEITIISNEEFRKLKGYHPEVVVDEIWKGALAAAKKTEDEVGLDNLGPWTDFEWGMINGKLSALRWILGDEWDMLDT</sequence>
<dbReference type="InterPro" id="IPR032557">
    <property type="entry name" value="DUF4935"/>
</dbReference>